<feature type="transmembrane region" description="Helical" evidence="1">
    <location>
        <begin position="23"/>
        <end position="47"/>
    </location>
</feature>
<comment type="caution">
    <text evidence="2">The sequence shown here is derived from an EMBL/GenBank/DDBJ whole genome shotgun (WGS) entry which is preliminary data.</text>
</comment>
<evidence type="ECO:0000256" key="1">
    <source>
        <dbReference type="SAM" id="Phobius"/>
    </source>
</evidence>
<evidence type="ECO:0000313" key="2">
    <source>
        <dbReference type="EMBL" id="KKR34279.1"/>
    </source>
</evidence>
<feature type="transmembrane region" description="Helical" evidence="1">
    <location>
        <begin position="59"/>
        <end position="84"/>
    </location>
</feature>
<keyword evidence="1" id="KW-0812">Transmembrane</keyword>
<dbReference type="EMBL" id="LBXR01000018">
    <property type="protein sequence ID" value="KKR34279.1"/>
    <property type="molecule type" value="Genomic_DNA"/>
</dbReference>
<dbReference type="PATRIC" id="fig|1619037.3.peg.357"/>
<dbReference type="STRING" id="1619037.UT67_C0018G0006"/>
<keyword evidence="1" id="KW-1133">Transmembrane helix</keyword>
<evidence type="ECO:0000313" key="3">
    <source>
        <dbReference type="Proteomes" id="UP000034855"/>
    </source>
</evidence>
<gene>
    <name evidence="2" type="ORF">UT67_C0018G0006</name>
</gene>
<feature type="transmembrane region" description="Helical" evidence="1">
    <location>
        <begin position="105"/>
        <end position="138"/>
    </location>
</feature>
<protein>
    <recommendedName>
        <fullName evidence="4">Glycerophosphoryl diester phosphodiesterase membrane domain-containing protein</fullName>
    </recommendedName>
</protein>
<reference evidence="2 3" key="1">
    <citation type="journal article" date="2015" name="Nature">
        <title>rRNA introns, odd ribosomes, and small enigmatic genomes across a large radiation of phyla.</title>
        <authorList>
            <person name="Brown C.T."/>
            <person name="Hug L.A."/>
            <person name="Thomas B.C."/>
            <person name="Sharon I."/>
            <person name="Castelle C.J."/>
            <person name="Singh A."/>
            <person name="Wilkins M.J."/>
            <person name="Williams K.H."/>
            <person name="Banfield J.F."/>
        </authorList>
    </citation>
    <scope>NUCLEOTIDE SEQUENCE [LARGE SCALE GENOMIC DNA]</scope>
</reference>
<dbReference type="AlphaFoldDB" id="A0A0G0Q1N3"/>
<dbReference type="Proteomes" id="UP000034855">
    <property type="component" value="Unassembled WGS sequence"/>
</dbReference>
<keyword evidence="1" id="KW-0472">Membrane</keyword>
<organism evidence="2 3">
    <name type="scientific">Candidatus Magasanikbacteria bacterium GW2011_GWA2_40_10</name>
    <dbReference type="NCBI Taxonomy" id="1619037"/>
    <lineage>
        <taxon>Bacteria</taxon>
        <taxon>Candidatus Magasanikiibacteriota</taxon>
    </lineage>
</organism>
<evidence type="ECO:0008006" key="4">
    <source>
        <dbReference type="Google" id="ProtNLM"/>
    </source>
</evidence>
<feature type="transmembrane region" description="Helical" evidence="1">
    <location>
        <begin position="208"/>
        <end position="233"/>
    </location>
</feature>
<name>A0A0G0Q1N3_9BACT</name>
<sequence>MLKTATELIVDSWDLYTKNWRKLLPFIIMMFLPTLILSALGTITLYLETYLPSSSLASNIIILIVFAASMVFAIWVSIALAKTIQGCLLAKQTNWRETFSSSSNLIWPLILTSFLVTLSVIGGTLLLIIPGIIFAVWYSFTSYAVIFDEAKGLNAMRASKSLVVGRWWPIAWRLFATALVFGFLSSSLSYVLAYIVRLIPLPIFLQSASASVLSALVGAVVTPLSACATIILYQNAKQNPVMQQVITPPKQL</sequence>
<proteinExistence type="predicted"/>
<feature type="transmembrane region" description="Helical" evidence="1">
    <location>
        <begin position="170"/>
        <end position="196"/>
    </location>
</feature>
<accession>A0A0G0Q1N3</accession>